<dbReference type="SUPFAM" id="SSF158499">
    <property type="entry name" value="DnaD domain-like"/>
    <property type="match status" value="1"/>
</dbReference>
<keyword evidence="5" id="KW-1185">Reference proteome</keyword>
<dbReference type="NCBIfam" id="TIGR01446">
    <property type="entry name" value="DnaD_dom"/>
    <property type="match status" value="1"/>
</dbReference>
<sequence length="239" mass="28205">MKAQHKPYKNLKRGQVIVSIPELIEECSYKVGYRTERPKKSQIYNVLDWLRSSNETSNEGNAREPMIKTTKTTRGLIVTISNYNVYQDSKNYEQNKEMHKESEPKETRTKRQPDTINKNVKNLREEEEEKMNAFSFYQQNFGMPSPYIAQSIGMWIDDTSEEIVIEAMKEGLRNNARTFKYCESILKDWYSKNIRRLSDLKVQQQYTRNPKVTPINKKQDNLAQLDAIFKKMGLKEEVQ</sequence>
<dbReference type="PANTHER" id="PTHR37293">
    <property type="entry name" value="PHAGE REPLICATION PROTEIN-RELATED"/>
    <property type="match status" value="1"/>
</dbReference>
<dbReference type="InterPro" id="IPR006343">
    <property type="entry name" value="DnaB/C_C"/>
</dbReference>
<dbReference type="InterPro" id="IPR053162">
    <property type="entry name" value="DnaD"/>
</dbReference>
<accession>A0ABT9WS71</accession>
<dbReference type="RefSeq" id="WP_307228843.1">
    <property type="nucleotide sequence ID" value="NZ_JAUSTT010000009.1"/>
</dbReference>
<organism evidence="4 5">
    <name type="scientific">Bacillus chungangensis</name>
    <dbReference type="NCBI Taxonomy" id="587633"/>
    <lineage>
        <taxon>Bacteria</taxon>
        <taxon>Bacillati</taxon>
        <taxon>Bacillota</taxon>
        <taxon>Bacilli</taxon>
        <taxon>Bacillales</taxon>
        <taxon>Bacillaceae</taxon>
        <taxon>Bacillus</taxon>
    </lineage>
</organism>
<evidence type="ECO:0000259" key="3">
    <source>
        <dbReference type="Pfam" id="PF07261"/>
    </source>
</evidence>
<reference evidence="4 5" key="1">
    <citation type="submission" date="2023-07" db="EMBL/GenBank/DDBJ databases">
        <title>Genomic Encyclopedia of Type Strains, Phase IV (KMG-IV): sequencing the most valuable type-strain genomes for metagenomic binning, comparative biology and taxonomic classification.</title>
        <authorList>
            <person name="Goeker M."/>
        </authorList>
    </citation>
    <scope>NUCLEOTIDE SEQUENCE [LARGE SCALE GENOMIC DNA]</scope>
    <source>
        <strain evidence="4 5">DSM 23837</strain>
    </source>
</reference>
<gene>
    <name evidence="4" type="ORF">J2S08_001862</name>
</gene>
<evidence type="ECO:0000313" key="4">
    <source>
        <dbReference type="EMBL" id="MDQ0176026.1"/>
    </source>
</evidence>
<feature type="region of interest" description="Disordered" evidence="2">
    <location>
        <begin position="93"/>
        <end position="114"/>
    </location>
</feature>
<name>A0ABT9WS71_9BACI</name>
<evidence type="ECO:0000256" key="2">
    <source>
        <dbReference type="SAM" id="MobiDB-lite"/>
    </source>
</evidence>
<comment type="similarity">
    <text evidence="1">Belongs to the DnaB/DnaD family.</text>
</comment>
<evidence type="ECO:0000256" key="1">
    <source>
        <dbReference type="ARBA" id="ARBA00093462"/>
    </source>
</evidence>
<dbReference type="Pfam" id="PF07261">
    <property type="entry name" value="DnaB_2"/>
    <property type="match status" value="1"/>
</dbReference>
<feature type="compositionally biased region" description="Basic and acidic residues" evidence="2">
    <location>
        <begin position="93"/>
        <end position="113"/>
    </location>
</feature>
<proteinExistence type="inferred from homology"/>
<feature type="domain" description="DnaB/C C-terminal" evidence="3">
    <location>
        <begin position="134"/>
        <end position="201"/>
    </location>
</feature>
<evidence type="ECO:0000313" key="5">
    <source>
        <dbReference type="Proteomes" id="UP001223586"/>
    </source>
</evidence>
<protein>
    <submittedName>
        <fullName evidence="4">DnaD/phage-associated family protein</fullName>
    </submittedName>
</protein>
<dbReference type="InterPro" id="IPR034829">
    <property type="entry name" value="DnaD-like_sf"/>
</dbReference>
<dbReference type="EMBL" id="JAUSTT010000009">
    <property type="protein sequence ID" value="MDQ0176026.1"/>
    <property type="molecule type" value="Genomic_DNA"/>
</dbReference>
<comment type="caution">
    <text evidence="4">The sequence shown here is derived from an EMBL/GenBank/DDBJ whole genome shotgun (WGS) entry which is preliminary data.</text>
</comment>
<dbReference type="Gene3D" id="1.10.10.630">
    <property type="entry name" value="DnaD domain-like"/>
    <property type="match status" value="1"/>
</dbReference>
<dbReference type="Proteomes" id="UP001223586">
    <property type="component" value="Unassembled WGS sequence"/>
</dbReference>
<dbReference type="PANTHER" id="PTHR37293:SF6">
    <property type="entry name" value="DNA REPLICATION PROTEIN DNAD"/>
    <property type="match status" value="1"/>
</dbReference>